<evidence type="ECO:0000313" key="5">
    <source>
        <dbReference type="EMBL" id="EST54367.1"/>
    </source>
</evidence>
<dbReference type="InterPro" id="IPR006059">
    <property type="entry name" value="SBP"/>
</dbReference>
<name>V6M7W7_9BACL</name>
<keyword evidence="2" id="KW-0813">Transport</keyword>
<dbReference type="eggNOG" id="COG1653">
    <property type="taxonomic scope" value="Bacteria"/>
</dbReference>
<dbReference type="GO" id="GO:0055085">
    <property type="term" value="P:transmembrane transport"/>
    <property type="evidence" value="ECO:0007669"/>
    <property type="project" value="InterPro"/>
</dbReference>
<sequence>MSKQQIAKVEAIVTVRRMGVWLFSAVLMLVLSACSSGTSTSAPGEQNAAQPQQQPAAEEAKKDPVELVMYSWRPEDKEAYGKFISEFEKQHEHIKVKFRSFKSTEYNTILTNSLTSGTGVDIVQLRPYSGATSVADAGYLLPIDDAKGVKDIPQSYLDAARGSDNKVYGVPLSINSAVIFYNKQLFEENNLQPPTTWDELLQVSQALQQKGIVPIAQAGKAAYLLSIAHSVLGPSAYGGEEYVQKLLTGEINLTDAAFKESIKRMKDLEPYFPPDFIAIDDKDAQALFYTGKAAMYINGSYRLETFEKQNPGMPIDILPALAKEKGGETPMINWVDGSYGIAKATKHPEEAKLFIEFLASKEFGQMFSDDLNRLSAIPGVTPKHPLVQKMTQLSEKSMTSYMMLVHFGEGTPTTKTTFEDSLQGLYINKLTVDQVAEAAQASADKWFKPKK</sequence>
<dbReference type="PROSITE" id="PS51257">
    <property type="entry name" value="PROKAR_LIPOPROTEIN"/>
    <property type="match status" value="1"/>
</dbReference>
<dbReference type="InterPro" id="IPR006061">
    <property type="entry name" value="SBP_1_CS"/>
</dbReference>
<dbReference type="EMBL" id="AYJU01000016">
    <property type="protein sequence ID" value="EST54367.1"/>
    <property type="molecule type" value="Genomic_DNA"/>
</dbReference>
<evidence type="ECO:0000256" key="3">
    <source>
        <dbReference type="ARBA" id="ARBA00022729"/>
    </source>
</evidence>
<accession>V6M7W7</accession>
<evidence type="ECO:0000313" key="6">
    <source>
        <dbReference type="Proteomes" id="UP000017973"/>
    </source>
</evidence>
<evidence type="ECO:0000256" key="4">
    <source>
        <dbReference type="SAM" id="MobiDB-lite"/>
    </source>
</evidence>
<protein>
    <submittedName>
        <fullName evidence="5">Sugar ABC transporter substrate-binding protein</fullName>
    </submittedName>
</protein>
<dbReference type="AlphaFoldDB" id="V6M7W7"/>
<dbReference type="RefSeq" id="WP_023556650.1">
    <property type="nucleotide sequence ID" value="NZ_KI629782.1"/>
</dbReference>
<dbReference type="InterPro" id="IPR050490">
    <property type="entry name" value="Bact_solute-bd_prot1"/>
</dbReference>
<keyword evidence="3" id="KW-0732">Signal</keyword>
<dbReference type="STRING" id="1408254.T458_13785"/>
<feature type="compositionally biased region" description="Low complexity" evidence="4">
    <location>
        <begin position="42"/>
        <end position="57"/>
    </location>
</feature>
<comment type="similarity">
    <text evidence="1">Belongs to the bacterial solute-binding protein 1 family.</text>
</comment>
<comment type="caution">
    <text evidence="5">The sequence shown here is derived from an EMBL/GenBank/DDBJ whole genome shotgun (WGS) entry which is preliminary data.</text>
</comment>
<feature type="region of interest" description="Disordered" evidence="4">
    <location>
        <begin position="40"/>
        <end position="62"/>
    </location>
</feature>
<dbReference type="Proteomes" id="UP000017973">
    <property type="component" value="Unassembled WGS sequence"/>
</dbReference>
<keyword evidence="6" id="KW-1185">Reference proteome</keyword>
<dbReference type="SUPFAM" id="SSF53850">
    <property type="entry name" value="Periplasmic binding protein-like II"/>
    <property type="match status" value="1"/>
</dbReference>
<proteinExistence type="inferred from homology"/>
<dbReference type="Gene3D" id="3.40.190.10">
    <property type="entry name" value="Periplasmic binding protein-like II"/>
    <property type="match status" value="2"/>
</dbReference>
<evidence type="ECO:0000256" key="2">
    <source>
        <dbReference type="ARBA" id="ARBA00022448"/>
    </source>
</evidence>
<dbReference type="PATRIC" id="fig|1408254.3.peg.2697"/>
<dbReference type="PROSITE" id="PS01037">
    <property type="entry name" value="SBP_BACTERIAL_1"/>
    <property type="match status" value="1"/>
</dbReference>
<gene>
    <name evidence="5" type="ORF">T458_13785</name>
</gene>
<dbReference type="Pfam" id="PF01547">
    <property type="entry name" value="SBP_bac_1"/>
    <property type="match status" value="1"/>
</dbReference>
<evidence type="ECO:0000256" key="1">
    <source>
        <dbReference type="ARBA" id="ARBA00008520"/>
    </source>
</evidence>
<dbReference type="HOGENOM" id="CLU_031285_12_3_9"/>
<reference evidence="5 6" key="1">
    <citation type="journal article" date="2014" name="Genome Announc.">
        <title>Draft Genome Sequence of Brevibacillus panacihumi Strain W25, a Halotolerant Hydrocarbon-Degrading Bacterium.</title>
        <authorList>
            <person name="Wang X."/>
            <person name="Jin D."/>
            <person name="Zhou L."/>
            <person name="Wu L."/>
            <person name="An W."/>
            <person name="Chen Y."/>
            <person name="Zhao L."/>
        </authorList>
    </citation>
    <scope>NUCLEOTIDE SEQUENCE [LARGE SCALE GENOMIC DNA]</scope>
    <source>
        <strain evidence="5 6">W25</strain>
    </source>
</reference>
<dbReference type="PANTHER" id="PTHR43649">
    <property type="entry name" value="ARABINOSE-BINDING PROTEIN-RELATED"/>
    <property type="match status" value="1"/>
</dbReference>
<dbReference type="PANTHER" id="PTHR43649:SF12">
    <property type="entry name" value="DIACETYLCHITOBIOSE BINDING PROTEIN DASA"/>
    <property type="match status" value="1"/>
</dbReference>
<organism evidence="5 6">
    <name type="scientific">Brevibacillus panacihumi W25</name>
    <dbReference type="NCBI Taxonomy" id="1408254"/>
    <lineage>
        <taxon>Bacteria</taxon>
        <taxon>Bacillati</taxon>
        <taxon>Bacillota</taxon>
        <taxon>Bacilli</taxon>
        <taxon>Bacillales</taxon>
        <taxon>Paenibacillaceae</taxon>
        <taxon>Brevibacillus</taxon>
    </lineage>
</organism>